<sequence>MSWAAVETPHAAWEREANPTPVLSEWAMKIWEVTPAFPRGRWTHEKTAQCLLEPASLRIIFAPLDYPRKDHLAQFRDVFSKLDIPDAFSLERVKSVSHSFCRQTDTHGAGGSLRTRSWFHFLCKNIKIRKDKDGQSHVINHTGGSQGFAPSNLPQADYTWLRSGFFLKVGDEGRDVVLACFGATANVQRRLKDFVATGRWDDVTADAYILFDLILEGLYLDIDEGVWNMNTVFGPLEHNILEYAHNKYDRRKTSKLPFVDLHNCAKQTIYFAEALAACAMTVDAAQQHTSPSPSSSDLVHTQLRERLAYRKSLLASTELRLSSLQRRIDNIITLSFNLVTQQDSMVMTQDSSSMRIIAAITMVFLPTTGVATVLGSQLFESERASSDGDGWRVHVSPLFWLTWWVSIPLTVFVMLLASWWTWWKRMESPREEVVRVVRRVTTFNSRK</sequence>
<reference evidence="2" key="1">
    <citation type="journal article" date="2021" name="Nat. Commun.">
        <title>Genetic determinants of endophytism in the Arabidopsis root mycobiome.</title>
        <authorList>
            <person name="Mesny F."/>
            <person name="Miyauchi S."/>
            <person name="Thiergart T."/>
            <person name="Pickel B."/>
            <person name="Atanasova L."/>
            <person name="Karlsson M."/>
            <person name="Huettel B."/>
            <person name="Barry K.W."/>
            <person name="Haridas S."/>
            <person name="Chen C."/>
            <person name="Bauer D."/>
            <person name="Andreopoulos W."/>
            <person name="Pangilinan J."/>
            <person name="LaButti K."/>
            <person name="Riley R."/>
            <person name="Lipzen A."/>
            <person name="Clum A."/>
            <person name="Drula E."/>
            <person name="Henrissat B."/>
            <person name="Kohler A."/>
            <person name="Grigoriev I.V."/>
            <person name="Martin F.M."/>
            <person name="Hacquard S."/>
        </authorList>
    </citation>
    <scope>NUCLEOTIDE SEQUENCE</scope>
    <source>
        <strain evidence="2">MPI-CAGE-CH-0235</strain>
    </source>
</reference>
<dbReference type="OrthoDB" id="5392974at2759"/>
<keyword evidence="1" id="KW-1133">Transmembrane helix</keyword>
<dbReference type="AlphaFoldDB" id="A0A8K0SKL5"/>
<evidence type="ECO:0000313" key="2">
    <source>
        <dbReference type="EMBL" id="KAH7308139.1"/>
    </source>
</evidence>
<feature type="transmembrane region" description="Helical" evidence="1">
    <location>
        <begin position="399"/>
        <end position="422"/>
    </location>
</feature>
<gene>
    <name evidence="2" type="ORF">B0I35DRAFT_483417</name>
</gene>
<dbReference type="EMBL" id="JAGPNK010000016">
    <property type="protein sequence ID" value="KAH7308139.1"/>
    <property type="molecule type" value="Genomic_DNA"/>
</dbReference>
<protein>
    <submittedName>
        <fullName evidence="2">Uncharacterized protein</fullName>
    </submittedName>
</protein>
<dbReference type="Gene3D" id="1.20.58.340">
    <property type="entry name" value="Magnesium transport protein CorA, transmembrane region"/>
    <property type="match status" value="1"/>
</dbReference>
<organism evidence="2 3">
    <name type="scientific">Stachybotrys elegans</name>
    <dbReference type="NCBI Taxonomy" id="80388"/>
    <lineage>
        <taxon>Eukaryota</taxon>
        <taxon>Fungi</taxon>
        <taxon>Dikarya</taxon>
        <taxon>Ascomycota</taxon>
        <taxon>Pezizomycotina</taxon>
        <taxon>Sordariomycetes</taxon>
        <taxon>Hypocreomycetidae</taxon>
        <taxon>Hypocreales</taxon>
        <taxon>Stachybotryaceae</taxon>
        <taxon>Stachybotrys</taxon>
    </lineage>
</organism>
<keyword evidence="1" id="KW-0472">Membrane</keyword>
<name>A0A8K0SKL5_9HYPO</name>
<keyword evidence="1" id="KW-0812">Transmembrane</keyword>
<evidence type="ECO:0000313" key="3">
    <source>
        <dbReference type="Proteomes" id="UP000813444"/>
    </source>
</evidence>
<comment type="caution">
    <text evidence="2">The sequence shown here is derived from an EMBL/GenBank/DDBJ whole genome shotgun (WGS) entry which is preliminary data.</text>
</comment>
<proteinExistence type="predicted"/>
<accession>A0A8K0SKL5</accession>
<evidence type="ECO:0000256" key="1">
    <source>
        <dbReference type="SAM" id="Phobius"/>
    </source>
</evidence>
<keyword evidence="3" id="KW-1185">Reference proteome</keyword>
<dbReference type="Proteomes" id="UP000813444">
    <property type="component" value="Unassembled WGS sequence"/>
</dbReference>
<feature type="transmembrane region" description="Helical" evidence="1">
    <location>
        <begin position="356"/>
        <end position="379"/>
    </location>
</feature>